<dbReference type="InterPro" id="IPR025868">
    <property type="entry name" value="Zn_ribbon_dom_put"/>
</dbReference>
<evidence type="ECO:0000313" key="2">
    <source>
        <dbReference type="EMBL" id="MBP3965437.1"/>
    </source>
</evidence>
<protein>
    <submittedName>
        <fullName evidence="2">Zinc ribbon domain-containing protein</fullName>
    </submittedName>
</protein>
<dbReference type="Proteomes" id="UP000673394">
    <property type="component" value="Unassembled WGS sequence"/>
</dbReference>
<proteinExistence type="predicted"/>
<gene>
    <name evidence="2" type="ORF">I8J30_22240</name>
</gene>
<keyword evidence="3" id="KW-1185">Reference proteome</keyword>
<accession>A0ABS5CHY5</accession>
<organism evidence="2 3">
    <name type="scientific">Paenibacillus lignilyticus</name>
    <dbReference type="NCBI Taxonomy" id="1172615"/>
    <lineage>
        <taxon>Bacteria</taxon>
        <taxon>Bacillati</taxon>
        <taxon>Bacillota</taxon>
        <taxon>Bacilli</taxon>
        <taxon>Bacillales</taxon>
        <taxon>Paenibacillaceae</taxon>
        <taxon>Paenibacillus</taxon>
    </lineage>
</organism>
<comment type="caution">
    <text evidence="2">The sequence shown here is derived from an EMBL/GenBank/DDBJ whole genome shotgun (WGS) entry which is preliminary data.</text>
</comment>
<dbReference type="Pfam" id="PF12674">
    <property type="entry name" value="Zn_ribbon_2"/>
    <property type="match status" value="1"/>
</dbReference>
<evidence type="ECO:0000313" key="3">
    <source>
        <dbReference type="Proteomes" id="UP000673394"/>
    </source>
</evidence>
<evidence type="ECO:0000259" key="1">
    <source>
        <dbReference type="Pfam" id="PF12674"/>
    </source>
</evidence>
<dbReference type="EMBL" id="JAGKSP010000010">
    <property type="protein sequence ID" value="MBP3965437.1"/>
    <property type="molecule type" value="Genomic_DNA"/>
</dbReference>
<name>A0ABS5CHY5_9BACL</name>
<reference evidence="2 3" key="1">
    <citation type="submission" date="2021-04" db="EMBL/GenBank/DDBJ databases">
        <title>Paenibacillus sp. DLE-14 whole genome sequence.</title>
        <authorList>
            <person name="Ham Y.J."/>
        </authorList>
    </citation>
    <scope>NUCLEOTIDE SEQUENCE [LARGE SCALE GENOMIC DNA]</scope>
    <source>
        <strain evidence="2 3">DLE-14</strain>
    </source>
</reference>
<sequence length="74" mass="8126">MPIAKGDKNGTEAGGAKSFKYCIHCYADGKFTLPDLTADGMKAHVKGKLADMGFPKFTTGFFTRGIHKLERWKS</sequence>
<feature type="domain" description="Putative zinc ribbon" evidence="1">
    <location>
        <begin position="1"/>
        <end position="73"/>
    </location>
</feature>